<keyword evidence="3" id="KW-1185">Reference proteome</keyword>
<reference evidence="2" key="1">
    <citation type="submission" date="2021-09" db="EMBL/GenBank/DDBJ databases">
        <authorList>
            <consortium name="AG Swart"/>
            <person name="Singh M."/>
            <person name="Singh A."/>
            <person name="Seah K."/>
            <person name="Emmerich C."/>
        </authorList>
    </citation>
    <scope>NUCLEOTIDE SEQUENCE</scope>
    <source>
        <strain evidence="2">ATCC30299</strain>
    </source>
</reference>
<proteinExistence type="predicted"/>
<name>A0AAU9KEN4_9CILI</name>
<evidence type="ECO:0000256" key="1">
    <source>
        <dbReference type="SAM" id="Phobius"/>
    </source>
</evidence>
<keyword evidence="1" id="KW-0472">Membrane</keyword>
<accession>A0AAU9KEN4</accession>
<dbReference type="EMBL" id="CAJZBQ010000062">
    <property type="protein sequence ID" value="CAG9335757.1"/>
    <property type="molecule type" value="Genomic_DNA"/>
</dbReference>
<dbReference type="AlphaFoldDB" id="A0AAU9KEN4"/>
<feature type="transmembrane region" description="Helical" evidence="1">
    <location>
        <begin position="15"/>
        <end position="37"/>
    </location>
</feature>
<sequence length="82" mass="9586">MIKKTQEFDYLYKSYFSLLYSLSWNNSCFCSYLFLYIKFYAKGCLLHAKTSTNPSMIILIKFKNQAQLKLNTNATSALCLNK</sequence>
<evidence type="ECO:0000313" key="2">
    <source>
        <dbReference type="EMBL" id="CAG9335757.1"/>
    </source>
</evidence>
<protein>
    <submittedName>
        <fullName evidence="2">Uncharacterized protein</fullName>
    </submittedName>
</protein>
<gene>
    <name evidence="2" type="ORF">BSTOLATCC_MIC64220</name>
</gene>
<keyword evidence="1" id="KW-1133">Transmembrane helix</keyword>
<comment type="caution">
    <text evidence="2">The sequence shown here is derived from an EMBL/GenBank/DDBJ whole genome shotgun (WGS) entry which is preliminary data.</text>
</comment>
<evidence type="ECO:0000313" key="3">
    <source>
        <dbReference type="Proteomes" id="UP001162131"/>
    </source>
</evidence>
<keyword evidence="1" id="KW-0812">Transmembrane</keyword>
<dbReference type="Proteomes" id="UP001162131">
    <property type="component" value="Unassembled WGS sequence"/>
</dbReference>
<organism evidence="2 3">
    <name type="scientific">Blepharisma stoltei</name>
    <dbReference type="NCBI Taxonomy" id="1481888"/>
    <lineage>
        <taxon>Eukaryota</taxon>
        <taxon>Sar</taxon>
        <taxon>Alveolata</taxon>
        <taxon>Ciliophora</taxon>
        <taxon>Postciliodesmatophora</taxon>
        <taxon>Heterotrichea</taxon>
        <taxon>Heterotrichida</taxon>
        <taxon>Blepharismidae</taxon>
        <taxon>Blepharisma</taxon>
    </lineage>
</organism>